<dbReference type="InterPro" id="IPR027417">
    <property type="entry name" value="P-loop_NTPase"/>
</dbReference>
<organism evidence="2 3">
    <name type="scientific">Candidatus Erysipelatoclostridium merdavium</name>
    <dbReference type="NCBI Taxonomy" id="2838566"/>
    <lineage>
        <taxon>Bacteria</taxon>
        <taxon>Bacillati</taxon>
        <taxon>Bacillota</taxon>
        <taxon>Erysipelotrichia</taxon>
        <taxon>Erysipelotrichales</taxon>
        <taxon>Erysipelotrichales incertae sedis</taxon>
    </lineage>
</organism>
<feature type="non-terminal residue" evidence="2">
    <location>
        <position position="1"/>
    </location>
</feature>
<feature type="region of interest" description="Disordered" evidence="1">
    <location>
        <begin position="452"/>
        <end position="488"/>
    </location>
</feature>
<name>A0A9D1XNB5_9FIRM</name>
<dbReference type="AlphaFoldDB" id="A0A9D1XNB5"/>
<reference evidence="2" key="1">
    <citation type="journal article" date="2021" name="PeerJ">
        <title>Extensive microbial diversity within the chicken gut microbiome revealed by metagenomics and culture.</title>
        <authorList>
            <person name="Gilroy R."/>
            <person name="Ravi A."/>
            <person name="Getino M."/>
            <person name="Pursley I."/>
            <person name="Horton D.L."/>
            <person name="Alikhan N.F."/>
            <person name="Baker D."/>
            <person name="Gharbi K."/>
            <person name="Hall N."/>
            <person name="Watson M."/>
            <person name="Adriaenssens E.M."/>
            <person name="Foster-Nyarko E."/>
            <person name="Jarju S."/>
            <person name="Secka A."/>
            <person name="Antonio M."/>
            <person name="Oren A."/>
            <person name="Chaudhuri R.R."/>
            <person name="La Ragione R."/>
            <person name="Hildebrand F."/>
            <person name="Pallen M.J."/>
        </authorList>
    </citation>
    <scope>NUCLEOTIDE SEQUENCE</scope>
    <source>
        <strain evidence="2">ChiGjej1B1-14440</strain>
    </source>
</reference>
<evidence type="ECO:0000256" key="1">
    <source>
        <dbReference type="SAM" id="MobiDB-lite"/>
    </source>
</evidence>
<feature type="compositionally biased region" description="Basic and acidic residues" evidence="1">
    <location>
        <begin position="453"/>
        <end position="478"/>
    </location>
</feature>
<dbReference type="EMBL" id="DXET01000217">
    <property type="protein sequence ID" value="HIX82207.1"/>
    <property type="molecule type" value="Genomic_DNA"/>
</dbReference>
<proteinExistence type="predicted"/>
<accession>A0A9D1XNB5</accession>
<sequence>DCESVRSQLDQRYPVCGITVLAPDDSLTDDVCRLCEGHGIPYNRIDATKMPDGERKTHWTGMNPFFIPASLKGEALHEAIVKKAVIFSDIMLVISDLKGKSDSYFSGLNRQMLTNIAILIMLTVPHLFNRQATPEDLQLLINDFDLLPEYVSKLEEINRTQRRYTFILQYINNELLGKGRAKMEDQSRGTRNIINEFLMMPGSRDVYCSQDSIDFDKILSEGEVTVCNYDLASGDTNAIAFGLFFLLSFNNAVLSRPGTEQTRSPHFFYVDELPVLIHSSLEKNFSLFRKFRVAMFCAIQTLDQFEKNELTKYLKGVILGCANIFVFGRSSLSDMEVFSALAGVADKPDEQKTVSETALSDDSPSLSYSSREMWTQKNTLEGIDIRMNDFQVVTLFTIRDGAPCPPIKVKVHFLKKSDWGYESVNTADTLIRAKDDADNMKVALLSQYKKSGFKGDRPPAAKSIENKTAPHREVHSIDENESVSDLFN</sequence>
<dbReference type="CDD" id="cd01127">
    <property type="entry name" value="TrwB_TraG_TraD_VirD4"/>
    <property type="match status" value="1"/>
</dbReference>
<dbReference type="Proteomes" id="UP000886724">
    <property type="component" value="Unassembled WGS sequence"/>
</dbReference>
<dbReference type="SUPFAM" id="SSF52540">
    <property type="entry name" value="P-loop containing nucleoside triphosphate hydrolases"/>
    <property type="match status" value="1"/>
</dbReference>
<dbReference type="Gene3D" id="3.40.50.300">
    <property type="entry name" value="P-loop containing nucleotide triphosphate hydrolases"/>
    <property type="match status" value="1"/>
</dbReference>
<comment type="caution">
    <text evidence="2">The sequence shown here is derived from an EMBL/GenBank/DDBJ whole genome shotgun (WGS) entry which is preliminary data.</text>
</comment>
<evidence type="ECO:0000313" key="2">
    <source>
        <dbReference type="EMBL" id="HIX82207.1"/>
    </source>
</evidence>
<reference evidence="2" key="2">
    <citation type="submission" date="2021-04" db="EMBL/GenBank/DDBJ databases">
        <authorList>
            <person name="Gilroy R."/>
        </authorList>
    </citation>
    <scope>NUCLEOTIDE SEQUENCE</scope>
    <source>
        <strain evidence="2">ChiGjej1B1-14440</strain>
    </source>
</reference>
<gene>
    <name evidence="2" type="ORF">H9980_09605</name>
</gene>
<protein>
    <submittedName>
        <fullName evidence="2">Type IV secretory system conjugative DNA transfer family protein</fullName>
    </submittedName>
</protein>
<evidence type="ECO:0000313" key="3">
    <source>
        <dbReference type="Proteomes" id="UP000886724"/>
    </source>
</evidence>